<keyword evidence="1" id="KW-1133">Transmembrane helix</keyword>
<sequence length="169" mass="17678">MSDLVVIVYPNQEKAEEVRTRLFELQKEYLIKLADAVIATKSADGQVQLHQVVNTTASGAVSGSFWGLLVGVLFLNPLLGAALGAAGGALGGAMSDFGINDEFMKQLAASIQPGNAALFVLIREMTADKVVDQIKDYGGVVLKTSLDDAKEQALRQALASAVSSDAPAA</sequence>
<reference evidence="2 3" key="1">
    <citation type="submission" date="2016-10" db="EMBL/GenBank/DDBJ databases">
        <authorList>
            <person name="de Groot N.N."/>
        </authorList>
    </citation>
    <scope>NUCLEOTIDE SEQUENCE [LARGE SCALE GENOMIC DNA]</scope>
    <source>
        <strain evidence="2 3">NE2</strain>
    </source>
</reference>
<protein>
    <submittedName>
        <fullName evidence="2">Uncharacterized membrane protein</fullName>
    </submittedName>
</protein>
<feature type="transmembrane region" description="Helical" evidence="1">
    <location>
        <begin position="65"/>
        <end position="90"/>
    </location>
</feature>
<keyword evidence="3" id="KW-1185">Reference proteome</keyword>
<evidence type="ECO:0000256" key="1">
    <source>
        <dbReference type="SAM" id="Phobius"/>
    </source>
</evidence>
<organism evidence="2 3">
    <name type="scientific">Methylocapsa palsarum</name>
    <dbReference type="NCBI Taxonomy" id="1612308"/>
    <lineage>
        <taxon>Bacteria</taxon>
        <taxon>Pseudomonadati</taxon>
        <taxon>Pseudomonadota</taxon>
        <taxon>Alphaproteobacteria</taxon>
        <taxon>Hyphomicrobiales</taxon>
        <taxon>Beijerinckiaceae</taxon>
        <taxon>Methylocapsa</taxon>
    </lineage>
</organism>
<proteinExistence type="predicted"/>
<evidence type="ECO:0000313" key="2">
    <source>
        <dbReference type="EMBL" id="SFK01463.1"/>
    </source>
</evidence>
<dbReference type="EMBL" id="FOSN01000001">
    <property type="protein sequence ID" value="SFK01463.1"/>
    <property type="molecule type" value="Genomic_DNA"/>
</dbReference>
<dbReference type="RefSeq" id="WP_091676405.1">
    <property type="nucleotide sequence ID" value="NZ_FOSN01000001.1"/>
</dbReference>
<dbReference type="AlphaFoldDB" id="A0A1I3W2Q1"/>
<dbReference type="STRING" id="1612308.SAMN05444581_101291"/>
<keyword evidence="1" id="KW-0812">Transmembrane</keyword>
<name>A0A1I3W2Q1_9HYPH</name>
<keyword evidence="1" id="KW-0472">Membrane</keyword>
<accession>A0A1I3W2Q1</accession>
<dbReference type="Proteomes" id="UP000198755">
    <property type="component" value="Unassembled WGS sequence"/>
</dbReference>
<dbReference type="OrthoDB" id="275223at2"/>
<gene>
    <name evidence="2" type="ORF">SAMN05444581_101291</name>
</gene>
<dbReference type="InterPro" id="IPR009200">
    <property type="entry name" value="DUF1269_membrane"/>
</dbReference>
<evidence type="ECO:0000313" key="3">
    <source>
        <dbReference type="Proteomes" id="UP000198755"/>
    </source>
</evidence>
<dbReference type="Pfam" id="PF06897">
    <property type="entry name" value="DUF1269"/>
    <property type="match status" value="1"/>
</dbReference>